<proteinExistence type="predicted"/>
<keyword evidence="2" id="KW-1185">Reference proteome</keyword>
<dbReference type="AlphaFoldDB" id="A0A5B9DAC7"/>
<dbReference type="Gene3D" id="3.40.1260.10">
    <property type="entry name" value="DsrEFH-like"/>
    <property type="match status" value="1"/>
</dbReference>
<dbReference type="EMBL" id="CP042905">
    <property type="protein sequence ID" value="QEE15807.1"/>
    <property type="molecule type" value="Genomic_DNA"/>
</dbReference>
<dbReference type="Proteomes" id="UP000321408">
    <property type="component" value="Chromosome"/>
</dbReference>
<dbReference type="KEGG" id="psyt:DSAG12_01634"/>
<gene>
    <name evidence="1" type="ORF">DSAG12_01634</name>
</gene>
<dbReference type="InterPro" id="IPR027396">
    <property type="entry name" value="DsrEFH-like"/>
</dbReference>
<reference evidence="1 2" key="1">
    <citation type="journal article" date="2020" name="Nature">
        <title>Isolation of an archaeon at the prokaryote-eukaryote interface.</title>
        <authorList>
            <person name="Imachi H."/>
            <person name="Nobu M.K."/>
            <person name="Nakahara N."/>
            <person name="Morono Y."/>
            <person name="Ogawara M."/>
            <person name="Takaki Y."/>
            <person name="Takano Y."/>
            <person name="Uematsu K."/>
            <person name="Ikuta T."/>
            <person name="Ito M."/>
            <person name="Matsui Y."/>
            <person name="Miyazaki M."/>
            <person name="Murata K."/>
            <person name="Saito Y."/>
            <person name="Sakai S."/>
            <person name="Song C."/>
            <person name="Tasumi E."/>
            <person name="Yamanaka Y."/>
            <person name="Yamaguchi T."/>
            <person name="Kamagata Y."/>
            <person name="Tamaki H."/>
            <person name="Takai K."/>
        </authorList>
    </citation>
    <scope>NUCLEOTIDE SEQUENCE [LARGE SCALE GENOMIC DNA]</scope>
    <source>
        <strain evidence="1 2">MK-D1</strain>
    </source>
</reference>
<accession>A0A5B9DAC7</accession>
<evidence type="ECO:0000313" key="1">
    <source>
        <dbReference type="EMBL" id="QEE15807.1"/>
    </source>
</evidence>
<dbReference type="Pfam" id="PF02635">
    <property type="entry name" value="DsrE"/>
    <property type="match status" value="1"/>
</dbReference>
<dbReference type="RefSeq" id="WP_147662706.1">
    <property type="nucleotide sequence ID" value="NZ_CP042905.2"/>
</dbReference>
<dbReference type="InterPro" id="IPR003787">
    <property type="entry name" value="Sulphur_relay_DsrE/F-like"/>
</dbReference>
<organism evidence="1 2">
    <name type="scientific">Promethearchaeum syntrophicum</name>
    <dbReference type="NCBI Taxonomy" id="2594042"/>
    <lineage>
        <taxon>Archaea</taxon>
        <taxon>Promethearchaeati</taxon>
        <taxon>Promethearchaeota</taxon>
        <taxon>Promethearchaeia</taxon>
        <taxon>Promethearchaeales</taxon>
        <taxon>Promethearchaeaceae</taxon>
        <taxon>Promethearchaeum</taxon>
    </lineage>
</organism>
<dbReference type="GeneID" id="41329627"/>
<name>A0A5B9DAC7_9ARCH</name>
<evidence type="ECO:0000313" key="2">
    <source>
        <dbReference type="Proteomes" id="UP000321408"/>
    </source>
</evidence>
<protein>
    <submittedName>
        <fullName evidence="1">DsrE family protein</fullName>
    </submittedName>
</protein>
<dbReference type="OrthoDB" id="122708at2157"/>
<sequence length="116" mass="13076">MVKIVLFAFNGDPMCFVHVLLNALDMLENDYEVKVVIEGSATKLIKEFHDNPNAPFLDLYKKVKDLKLIDAVCKACATKMGSIKEVELENLPIVGDLKGHPKMTTYIEQGYKIITF</sequence>
<dbReference type="SUPFAM" id="SSF75169">
    <property type="entry name" value="DsrEFH-like"/>
    <property type="match status" value="1"/>
</dbReference>
<reference evidence="1 2" key="2">
    <citation type="journal article" date="2024" name="Int. J. Syst. Evol. Microbiol.">
        <title>Promethearchaeum syntrophicum gen. nov., sp. nov., an anaerobic, obligately syntrophic archaeon, the first isolate of the lineage 'Asgard' archaea, and proposal of the new archaeal phylum Promethearchaeota phyl. nov. and kingdom Promethearchaeati regn. nov.</title>
        <authorList>
            <person name="Imachi H."/>
            <person name="Nobu M.K."/>
            <person name="Kato S."/>
            <person name="Takaki Y."/>
            <person name="Miyazaki M."/>
            <person name="Miyata M."/>
            <person name="Ogawara M."/>
            <person name="Saito Y."/>
            <person name="Sakai S."/>
            <person name="Tahara Y.O."/>
            <person name="Takano Y."/>
            <person name="Tasumi E."/>
            <person name="Uematsu K."/>
            <person name="Yoshimura T."/>
            <person name="Itoh T."/>
            <person name="Ohkuma M."/>
            <person name="Takai K."/>
        </authorList>
    </citation>
    <scope>NUCLEOTIDE SEQUENCE [LARGE SCALE GENOMIC DNA]</scope>
    <source>
        <strain evidence="1 2">MK-D1</strain>
    </source>
</reference>